<reference evidence="1 2" key="1">
    <citation type="journal article" date="2015" name="Nature">
        <title>rRNA introns, odd ribosomes, and small enigmatic genomes across a large radiation of phyla.</title>
        <authorList>
            <person name="Brown C.T."/>
            <person name="Hug L.A."/>
            <person name="Thomas B.C."/>
            <person name="Sharon I."/>
            <person name="Castelle C.J."/>
            <person name="Singh A."/>
            <person name="Wilkins M.J."/>
            <person name="Williams K.H."/>
            <person name="Banfield J.F."/>
        </authorList>
    </citation>
    <scope>NUCLEOTIDE SEQUENCE [LARGE SCALE GENOMIC DNA]</scope>
</reference>
<dbReference type="AlphaFoldDB" id="A0A0G1W3S3"/>
<proteinExistence type="predicted"/>
<accession>A0A0G1W3S3</accession>
<protein>
    <submittedName>
        <fullName evidence="1">Uncharacterized protein</fullName>
    </submittedName>
</protein>
<comment type="caution">
    <text evidence="1">The sequence shown here is derived from an EMBL/GenBank/DDBJ whole genome shotgun (WGS) entry which is preliminary data.</text>
</comment>
<dbReference type="EMBL" id="LCQD01000003">
    <property type="protein sequence ID" value="KKW13215.1"/>
    <property type="molecule type" value="Genomic_DNA"/>
</dbReference>
<name>A0A0G1W3S3_9BACT</name>
<gene>
    <name evidence="1" type="ORF">UY48_C0003G0037</name>
</gene>
<dbReference type="Proteomes" id="UP000034588">
    <property type="component" value="Unassembled WGS sequence"/>
</dbReference>
<organism evidence="1 2">
    <name type="scientific">Candidatus Gottesmanbacteria bacterium GW2011_GWB1_49_7</name>
    <dbReference type="NCBI Taxonomy" id="1618448"/>
    <lineage>
        <taxon>Bacteria</taxon>
        <taxon>Candidatus Gottesmaniibacteriota</taxon>
    </lineage>
</organism>
<evidence type="ECO:0000313" key="2">
    <source>
        <dbReference type="Proteomes" id="UP000034588"/>
    </source>
</evidence>
<evidence type="ECO:0000313" key="1">
    <source>
        <dbReference type="EMBL" id="KKW13215.1"/>
    </source>
</evidence>
<sequence>MSRTCIHCGLLESDHCIFQAMVVPPGCVCNPGEWDREIPPPCEVYVGTPPRCCDTCEHDQECHQIG</sequence>